<dbReference type="InterPro" id="IPR013324">
    <property type="entry name" value="RNA_pol_sigma_r3/r4-like"/>
</dbReference>
<dbReference type="InterPro" id="IPR039425">
    <property type="entry name" value="RNA_pol_sigma-70-like"/>
</dbReference>
<evidence type="ECO:0000256" key="5">
    <source>
        <dbReference type="ARBA" id="ARBA00023163"/>
    </source>
</evidence>
<dbReference type="Pfam" id="PF04545">
    <property type="entry name" value="Sigma70_r4"/>
    <property type="match status" value="1"/>
</dbReference>
<gene>
    <name evidence="8" type="ORF">HOP52_15130</name>
</gene>
<dbReference type="Proteomes" id="UP000814385">
    <property type="component" value="Unassembled WGS sequence"/>
</dbReference>
<dbReference type="Gene3D" id="1.10.1740.10">
    <property type="match status" value="1"/>
</dbReference>
<dbReference type="SUPFAM" id="SSF88946">
    <property type="entry name" value="Sigma2 domain of RNA polymerase sigma factors"/>
    <property type="match status" value="1"/>
</dbReference>
<evidence type="ECO:0000256" key="2">
    <source>
        <dbReference type="ARBA" id="ARBA00023015"/>
    </source>
</evidence>
<dbReference type="EMBL" id="JABFUC010000013">
    <property type="protein sequence ID" value="MCG6659091.1"/>
    <property type="molecule type" value="Genomic_DNA"/>
</dbReference>
<dbReference type="InterPro" id="IPR007630">
    <property type="entry name" value="RNA_pol_sigma70_r4"/>
</dbReference>
<dbReference type="CDD" id="cd06171">
    <property type="entry name" value="Sigma70_r4"/>
    <property type="match status" value="1"/>
</dbReference>
<evidence type="ECO:0000313" key="9">
    <source>
        <dbReference type="Proteomes" id="UP000814385"/>
    </source>
</evidence>
<comment type="similarity">
    <text evidence="1">Belongs to the sigma-70 factor family. ECF subfamily.</text>
</comment>
<dbReference type="Gene3D" id="1.10.10.10">
    <property type="entry name" value="Winged helix-like DNA-binding domain superfamily/Winged helix DNA-binding domain"/>
    <property type="match status" value="1"/>
</dbReference>
<feature type="domain" description="RNA polymerase sigma-70 region 4" evidence="7">
    <location>
        <begin position="126"/>
        <end position="174"/>
    </location>
</feature>
<dbReference type="SUPFAM" id="SSF88659">
    <property type="entry name" value="Sigma3 and sigma4 domains of RNA polymerase sigma factors"/>
    <property type="match status" value="1"/>
</dbReference>
<dbReference type="InterPro" id="IPR036388">
    <property type="entry name" value="WH-like_DNA-bd_sf"/>
</dbReference>
<feature type="domain" description="RNA polymerase sigma-70 region 2" evidence="6">
    <location>
        <begin position="24"/>
        <end position="92"/>
    </location>
</feature>
<organism evidence="8 9">
    <name type="scientific">Billgrantia campisalis</name>
    <dbReference type="NCBI Taxonomy" id="74661"/>
    <lineage>
        <taxon>Bacteria</taxon>
        <taxon>Pseudomonadati</taxon>
        <taxon>Pseudomonadota</taxon>
        <taxon>Gammaproteobacteria</taxon>
        <taxon>Oceanospirillales</taxon>
        <taxon>Halomonadaceae</taxon>
        <taxon>Billgrantia</taxon>
    </lineage>
</organism>
<dbReference type="NCBIfam" id="TIGR02937">
    <property type="entry name" value="sigma70-ECF"/>
    <property type="match status" value="1"/>
</dbReference>
<keyword evidence="3" id="KW-0731">Sigma factor</keyword>
<dbReference type="PANTHER" id="PTHR43133">
    <property type="entry name" value="RNA POLYMERASE ECF-TYPE SIGMA FACTO"/>
    <property type="match status" value="1"/>
</dbReference>
<accession>A0ABS9PBH9</accession>
<evidence type="ECO:0000313" key="8">
    <source>
        <dbReference type="EMBL" id="MCG6659091.1"/>
    </source>
</evidence>
<keyword evidence="9" id="KW-1185">Reference proteome</keyword>
<sequence>MDDRPDNELLTAIANQEMPALSELYRRHQRRVYHFVLSKLNDPFTANDLLNDTMLEVWRSAGRFQGRARVTTWLLSIAHHKVLDLWRQQGRRQSTELDETMIDESPGADVEAVTLAVRDKERLAQCMARLSTEHREILHLVFFEELNYEEIGQIIGIPEGTVKSRVHHAKKLLKQHLTNLDRGAA</sequence>
<dbReference type="RefSeq" id="WP_238978237.1">
    <property type="nucleotide sequence ID" value="NZ_JABFUC010000013.1"/>
</dbReference>
<evidence type="ECO:0000259" key="6">
    <source>
        <dbReference type="Pfam" id="PF04542"/>
    </source>
</evidence>
<keyword evidence="4" id="KW-0238">DNA-binding</keyword>
<evidence type="ECO:0000256" key="1">
    <source>
        <dbReference type="ARBA" id="ARBA00010641"/>
    </source>
</evidence>
<name>A0ABS9PBH9_9GAMM</name>
<keyword evidence="2" id="KW-0805">Transcription regulation</keyword>
<reference evidence="8 9" key="1">
    <citation type="submission" date="2020-05" db="EMBL/GenBank/DDBJ databases">
        <title>Comparative genomic analysis of denitrifying bacteria from Halomonas genus.</title>
        <authorList>
            <person name="Wang L."/>
            <person name="Shao Z."/>
        </authorList>
    </citation>
    <scope>NUCLEOTIDE SEQUENCE [LARGE SCALE GENOMIC DNA]</scope>
    <source>
        <strain evidence="8 9">A4</strain>
    </source>
</reference>
<evidence type="ECO:0000259" key="7">
    <source>
        <dbReference type="Pfam" id="PF04545"/>
    </source>
</evidence>
<dbReference type="InterPro" id="IPR007627">
    <property type="entry name" value="RNA_pol_sigma70_r2"/>
</dbReference>
<evidence type="ECO:0000256" key="4">
    <source>
        <dbReference type="ARBA" id="ARBA00023125"/>
    </source>
</evidence>
<keyword evidence="5" id="KW-0804">Transcription</keyword>
<dbReference type="InterPro" id="IPR014284">
    <property type="entry name" value="RNA_pol_sigma-70_dom"/>
</dbReference>
<dbReference type="Pfam" id="PF04542">
    <property type="entry name" value="Sigma70_r2"/>
    <property type="match status" value="1"/>
</dbReference>
<comment type="caution">
    <text evidence="8">The sequence shown here is derived from an EMBL/GenBank/DDBJ whole genome shotgun (WGS) entry which is preliminary data.</text>
</comment>
<proteinExistence type="inferred from homology"/>
<dbReference type="InterPro" id="IPR013325">
    <property type="entry name" value="RNA_pol_sigma_r2"/>
</dbReference>
<dbReference type="PANTHER" id="PTHR43133:SF32">
    <property type="entry name" value="BLR3042 PROTEIN"/>
    <property type="match status" value="1"/>
</dbReference>
<protein>
    <submittedName>
        <fullName evidence="8">Sigma-70 family RNA polymerase sigma factor</fullName>
    </submittedName>
</protein>
<evidence type="ECO:0000256" key="3">
    <source>
        <dbReference type="ARBA" id="ARBA00023082"/>
    </source>
</evidence>